<comment type="similarity">
    <text evidence="1">Belongs to the AB hydrolase superfamily.</text>
</comment>
<evidence type="ECO:0000313" key="5">
    <source>
        <dbReference type="EMBL" id="MBB5891449.1"/>
    </source>
</evidence>
<dbReference type="EMBL" id="JACHIR010000001">
    <property type="protein sequence ID" value="MBB5891449.1"/>
    <property type="molecule type" value="Genomic_DNA"/>
</dbReference>
<keyword evidence="2 5" id="KW-0378">Hydrolase</keyword>
<feature type="chain" id="PRO_5039701135" evidence="3">
    <location>
        <begin position="29"/>
        <end position="304"/>
    </location>
</feature>
<name>A0A7W9KF39_9PSEU</name>
<dbReference type="AlphaFoldDB" id="A0A7W9KF39"/>
<dbReference type="Proteomes" id="UP000585638">
    <property type="component" value="Unassembled WGS sequence"/>
</dbReference>
<dbReference type="RefSeq" id="WP_184861543.1">
    <property type="nucleotide sequence ID" value="NZ_BAAAWY010000095.1"/>
</dbReference>
<reference evidence="5 6" key="1">
    <citation type="submission" date="2020-08" db="EMBL/GenBank/DDBJ databases">
        <title>Sequencing the genomes of 1000 actinobacteria strains.</title>
        <authorList>
            <person name="Klenk H.-P."/>
        </authorList>
    </citation>
    <scope>NUCLEOTIDE SEQUENCE [LARGE SCALE GENOMIC DNA]</scope>
    <source>
        <strain evidence="5 6">DSM 43851</strain>
    </source>
</reference>
<keyword evidence="3" id="KW-0732">Signal</keyword>
<dbReference type="GO" id="GO:0052689">
    <property type="term" value="F:carboxylic ester hydrolase activity"/>
    <property type="evidence" value="ECO:0007669"/>
    <property type="project" value="UniProtKB-ARBA"/>
</dbReference>
<evidence type="ECO:0000256" key="3">
    <source>
        <dbReference type="SAM" id="SignalP"/>
    </source>
</evidence>
<accession>A0A7W9KF39</accession>
<feature type="domain" description="PET hydrolase/cutinase-like" evidence="4">
    <location>
        <begin position="48"/>
        <end position="302"/>
    </location>
</feature>
<evidence type="ECO:0000313" key="6">
    <source>
        <dbReference type="Proteomes" id="UP000585638"/>
    </source>
</evidence>
<sequence length="304" mass="32351">MRHHKARWSRPIGAVLAAGLLASTAALAVAGPAAAQPSASSPATVSVKSTQRGPNPTLAVIEASRGPFATAQQNVSPGNGFNGGMVYYPTDTSQGTWGALAIVPGYTAKCAKEEAWMGPWLSSFGFVVICIETNSPNDWDTARGQQLLAALDWLTTRSPVKNRVDPNRLSVMGHSMGGGGMVYATEHRPSLKAGIGLAPFSPSQNMSSERVPTLVLGGQKDPTVTPSMLAGLYATMPSATKSAFAQISGADHLFYTHPNNVQMKLIIPWLKIFVDSDNRYEQFLCPKLPDPSKISIYQPKCPNI</sequence>
<comment type="caution">
    <text evidence="5">The sequence shown here is derived from an EMBL/GenBank/DDBJ whole genome shotgun (WGS) entry which is preliminary data.</text>
</comment>
<dbReference type="PANTHER" id="PTHR22946:SF9">
    <property type="entry name" value="POLYKETIDE TRANSFERASE AF380"/>
    <property type="match status" value="1"/>
</dbReference>
<dbReference type="SUPFAM" id="SSF53474">
    <property type="entry name" value="alpha/beta-Hydrolases"/>
    <property type="match status" value="1"/>
</dbReference>
<evidence type="ECO:0000256" key="2">
    <source>
        <dbReference type="ARBA" id="ARBA00022801"/>
    </source>
</evidence>
<gene>
    <name evidence="5" type="ORF">BJ998_002645</name>
</gene>
<evidence type="ECO:0000256" key="1">
    <source>
        <dbReference type="ARBA" id="ARBA00008645"/>
    </source>
</evidence>
<dbReference type="InterPro" id="IPR029058">
    <property type="entry name" value="AB_hydrolase_fold"/>
</dbReference>
<dbReference type="InterPro" id="IPR050261">
    <property type="entry name" value="FrsA_esterase"/>
</dbReference>
<dbReference type="Gene3D" id="3.40.50.1820">
    <property type="entry name" value="alpha/beta hydrolase"/>
    <property type="match status" value="1"/>
</dbReference>
<dbReference type="PANTHER" id="PTHR22946">
    <property type="entry name" value="DIENELACTONE HYDROLASE DOMAIN-CONTAINING PROTEIN-RELATED"/>
    <property type="match status" value="1"/>
</dbReference>
<keyword evidence="6" id="KW-1185">Reference proteome</keyword>
<protein>
    <submittedName>
        <fullName evidence="5">Dienelactone hydrolase</fullName>
    </submittedName>
</protein>
<evidence type="ECO:0000259" key="4">
    <source>
        <dbReference type="Pfam" id="PF12740"/>
    </source>
</evidence>
<dbReference type="Pfam" id="PF12740">
    <property type="entry name" value="PETase"/>
    <property type="match status" value="1"/>
</dbReference>
<feature type="signal peptide" evidence="3">
    <location>
        <begin position="1"/>
        <end position="28"/>
    </location>
</feature>
<proteinExistence type="inferred from homology"/>
<dbReference type="InterPro" id="IPR041127">
    <property type="entry name" value="PET_hydrolase/cutinase-like"/>
</dbReference>
<organism evidence="5 6">
    <name type="scientific">Kutzneria kofuensis</name>
    <dbReference type="NCBI Taxonomy" id="103725"/>
    <lineage>
        <taxon>Bacteria</taxon>
        <taxon>Bacillati</taxon>
        <taxon>Actinomycetota</taxon>
        <taxon>Actinomycetes</taxon>
        <taxon>Pseudonocardiales</taxon>
        <taxon>Pseudonocardiaceae</taxon>
        <taxon>Kutzneria</taxon>
    </lineage>
</organism>